<evidence type="ECO:0000313" key="1">
    <source>
        <dbReference type="EMBL" id="MEK0185331.1"/>
    </source>
</evidence>
<comment type="caution">
    <text evidence="1">The sequence shown here is derived from an EMBL/GenBank/DDBJ whole genome shotgun (WGS) entry which is preliminary data.</text>
</comment>
<keyword evidence="2" id="KW-1185">Reference proteome</keyword>
<organism evidence="1 2">
    <name type="scientific">Microcoleus anatoxicus PTRS2</name>
    <dbReference type="NCBI Taxonomy" id="2705321"/>
    <lineage>
        <taxon>Bacteria</taxon>
        <taxon>Bacillati</taxon>
        <taxon>Cyanobacteriota</taxon>
        <taxon>Cyanophyceae</taxon>
        <taxon>Oscillatoriophycideae</taxon>
        <taxon>Oscillatoriales</taxon>
        <taxon>Microcoleaceae</taxon>
        <taxon>Microcoleus</taxon>
        <taxon>Microcoleus anatoxicus</taxon>
    </lineage>
</organism>
<dbReference type="Proteomes" id="UP001384579">
    <property type="component" value="Unassembled WGS sequence"/>
</dbReference>
<gene>
    <name evidence="1" type="ORF">WMG39_10710</name>
</gene>
<reference evidence="1 2" key="1">
    <citation type="journal article" date="2020" name="Harmful Algae">
        <title>Molecular and morphological characterization of a novel dihydroanatoxin-a producing Microcoleus species (cyanobacteria) from the Russian River, California, USA.</title>
        <authorList>
            <person name="Conklin K.Y."/>
            <person name="Stancheva R."/>
            <person name="Otten T.G."/>
            <person name="Fadness R."/>
            <person name="Boyer G.L."/>
            <person name="Read B."/>
            <person name="Zhang X."/>
            <person name="Sheath R.G."/>
        </authorList>
    </citation>
    <scope>NUCLEOTIDE SEQUENCE [LARGE SCALE GENOMIC DNA]</scope>
    <source>
        <strain evidence="1 2">PTRS2</strain>
    </source>
</reference>
<protein>
    <submittedName>
        <fullName evidence="1">Uncharacterized protein</fullName>
    </submittedName>
</protein>
<name>A0ABU8YM25_9CYAN</name>
<evidence type="ECO:0000313" key="2">
    <source>
        <dbReference type="Proteomes" id="UP001384579"/>
    </source>
</evidence>
<dbReference type="RefSeq" id="WP_340520129.1">
    <property type="nucleotide sequence ID" value="NZ_JBBLXS010000112.1"/>
</dbReference>
<dbReference type="EMBL" id="JBBLXS010000112">
    <property type="protein sequence ID" value="MEK0185331.1"/>
    <property type="molecule type" value="Genomic_DNA"/>
</dbReference>
<sequence length="75" mass="8279">MISQPKSVPELLREEIPDVPQGKKPIRLLLCGVPKGVESIVNLLHVLGFAQAGEWSPPLPSPLAGEVIRILTRYW</sequence>
<proteinExistence type="predicted"/>
<accession>A0ABU8YM25</accession>